<keyword evidence="7" id="KW-0732">Signal</keyword>
<reference evidence="9 10" key="1">
    <citation type="journal article" date="2018" name="Cell">
        <title>The Chara Genome: Secondary Complexity and Implications for Plant Terrestrialization.</title>
        <authorList>
            <person name="Nishiyama T."/>
            <person name="Sakayama H."/>
            <person name="Vries J.D."/>
            <person name="Buschmann H."/>
            <person name="Saint-Marcoux D."/>
            <person name="Ullrich K.K."/>
            <person name="Haas F.B."/>
            <person name="Vanderstraeten L."/>
            <person name="Becker D."/>
            <person name="Lang D."/>
            <person name="Vosolsobe S."/>
            <person name="Rombauts S."/>
            <person name="Wilhelmsson P.K.I."/>
            <person name="Janitza P."/>
            <person name="Kern R."/>
            <person name="Heyl A."/>
            <person name="Rumpler F."/>
            <person name="Villalobos L.I.A.C."/>
            <person name="Clay J.M."/>
            <person name="Skokan R."/>
            <person name="Toyoda A."/>
            <person name="Suzuki Y."/>
            <person name="Kagoshima H."/>
            <person name="Schijlen E."/>
            <person name="Tajeshwar N."/>
            <person name="Catarino B."/>
            <person name="Hetherington A.J."/>
            <person name="Saltykova A."/>
            <person name="Bonnot C."/>
            <person name="Breuninger H."/>
            <person name="Symeonidi A."/>
            <person name="Radhakrishnan G.V."/>
            <person name="Van Nieuwerburgh F."/>
            <person name="Deforce D."/>
            <person name="Chang C."/>
            <person name="Karol K.G."/>
            <person name="Hedrich R."/>
            <person name="Ulvskov P."/>
            <person name="Glockner G."/>
            <person name="Delwiche C.F."/>
            <person name="Petrasek J."/>
            <person name="Van de Peer Y."/>
            <person name="Friml J."/>
            <person name="Beilby M."/>
            <person name="Dolan L."/>
            <person name="Kohara Y."/>
            <person name="Sugano S."/>
            <person name="Fujiyama A."/>
            <person name="Delaux P.-M."/>
            <person name="Quint M."/>
            <person name="TheiBen G."/>
            <person name="Hagemann M."/>
            <person name="Harholt J."/>
            <person name="Dunand C."/>
            <person name="Zachgo S."/>
            <person name="Langdale J."/>
            <person name="Maumus F."/>
            <person name="Straeten D.V.D."/>
            <person name="Gould S.B."/>
            <person name="Rensing S.A."/>
        </authorList>
    </citation>
    <scope>NUCLEOTIDE SEQUENCE [LARGE SCALE GENOMIC DNA]</scope>
    <source>
        <strain evidence="9 10">S276</strain>
    </source>
</reference>
<evidence type="ECO:0000313" key="9">
    <source>
        <dbReference type="EMBL" id="GBG69667.1"/>
    </source>
</evidence>
<evidence type="ECO:0000256" key="7">
    <source>
        <dbReference type="SAM" id="SignalP"/>
    </source>
</evidence>
<protein>
    <recommendedName>
        <fullName evidence="8">Tyrosinase copper-binding domain-containing protein</fullName>
    </recommendedName>
</protein>
<dbReference type="InterPro" id="IPR002227">
    <property type="entry name" value="Tyrosinase_Cu-bd"/>
</dbReference>
<comment type="cofactor">
    <cofactor evidence="1">
        <name>Cu(2+)</name>
        <dbReference type="ChEBI" id="CHEBI:29036"/>
    </cofactor>
</comment>
<evidence type="ECO:0000256" key="3">
    <source>
        <dbReference type="ARBA" id="ARBA00022723"/>
    </source>
</evidence>
<evidence type="ECO:0000313" key="10">
    <source>
        <dbReference type="Proteomes" id="UP000265515"/>
    </source>
</evidence>
<comment type="similarity">
    <text evidence="2">Belongs to the tyrosinase family.</text>
</comment>
<feature type="domain" description="Tyrosinase copper-binding" evidence="8">
    <location>
        <begin position="259"/>
        <end position="270"/>
    </location>
</feature>
<dbReference type="Gene3D" id="1.10.1280.10">
    <property type="entry name" value="Di-copper center containing domain from catechol oxidase"/>
    <property type="match status" value="1"/>
</dbReference>
<dbReference type="PRINTS" id="PR00092">
    <property type="entry name" value="TYROSINASE"/>
</dbReference>
<evidence type="ECO:0000256" key="2">
    <source>
        <dbReference type="ARBA" id="ARBA00009928"/>
    </source>
</evidence>
<feature type="region of interest" description="Disordered" evidence="6">
    <location>
        <begin position="428"/>
        <end position="452"/>
    </location>
</feature>
<dbReference type="SUPFAM" id="SSF48056">
    <property type="entry name" value="Di-copper centre-containing domain"/>
    <property type="match status" value="1"/>
</dbReference>
<name>A0A388KI27_CHABU</name>
<dbReference type="Pfam" id="PF00264">
    <property type="entry name" value="Tyrosinase"/>
    <property type="match status" value="2"/>
</dbReference>
<dbReference type="PANTHER" id="PTHR11474:SF76">
    <property type="entry name" value="SHKT DOMAIN-CONTAINING PROTEIN"/>
    <property type="match status" value="1"/>
</dbReference>
<accession>A0A388KI27</accession>
<keyword evidence="4" id="KW-0560">Oxidoreductase</keyword>
<dbReference type="PANTHER" id="PTHR11474">
    <property type="entry name" value="TYROSINASE FAMILY MEMBER"/>
    <property type="match status" value="1"/>
</dbReference>
<feature type="chain" id="PRO_5017286976" description="Tyrosinase copper-binding domain-containing protein" evidence="7">
    <location>
        <begin position="16"/>
        <end position="701"/>
    </location>
</feature>
<sequence>MIMALTVTMAICVWSQTAPLQPPDLTKCSQQSKADLCCLAIPSANRPPRQFMRNASIPFGYRYSASEAFQNPAYVTKITKAYQVLRNLSVTHPLDPRSLEHHRRTHCAFCSNGQAYGTQYAVHGNWYFIAWHRMFIYYHERILAWASGDPSFKLAYWEWDSLEATSKSLPSPYAKQGSPLHWVVRNSEAKITHLVGNVTRRAILRASTLEADKWQLFFGGRLGANQYGSADDGPHAAIHFAVGPPQTRGMGSLNHAAIDPIFYAHHANVDRLVDLWVNMPAKSREKRSKLKTSTTSTANVIDKNRSTSKSHMALSGRESIVALRDYPSNRIWRDSCFVFYDEEATPRITCIKDILDTSFNLRYAYPKRRPTWLSEDELPGFTQDKDQVLRGVHRGRSLSFAVLQTNIHVSPTHSSTTVVRHLHGVHVDSDRNGHDSAIDDHHDDKEADDEPSLVLENNNHCRRYHQQKDQQIECHRDLKDADQLLDSQGQVGRRSPDESGASRDGIPVSLVVGPVISSTGAFVNVSFTELIPPSANGDGLRAQPQPSDQSVEGHGDLVVTLRGMKLPVRHPVAIHVFLTRVGHTFYPHPSKSSFVDDESINSPNYVYSCFTMPMTPAPSSSSASYEPISGLRARSISSSMTIPRTTKFSLTSALRRLGFDPDMPANLTIHMVAEQYGVHRNMSMDLWIKVQKMYLERLQGP</sequence>
<dbReference type="InterPro" id="IPR022739">
    <property type="entry name" value="Polyphenol_oxidase_cen"/>
</dbReference>
<dbReference type="PROSITE" id="PS00498">
    <property type="entry name" value="TYROSINASE_2"/>
    <property type="match status" value="1"/>
</dbReference>
<dbReference type="GO" id="GO:0046872">
    <property type="term" value="F:metal ion binding"/>
    <property type="evidence" value="ECO:0007669"/>
    <property type="project" value="UniProtKB-KW"/>
</dbReference>
<evidence type="ECO:0000256" key="4">
    <source>
        <dbReference type="ARBA" id="ARBA00023002"/>
    </source>
</evidence>
<dbReference type="EMBL" id="BFEA01000118">
    <property type="protein sequence ID" value="GBG69667.1"/>
    <property type="molecule type" value="Genomic_DNA"/>
</dbReference>
<evidence type="ECO:0000259" key="8">
    <source>
        <dbReference type="PROSITE" id="PS00498"/>
    </source>
</evidence>
<dbReference type="Pfam" id="PF12142">
    <property type="entry name" value="PPO1_DWL"/>
    <property type="match status" value="1"/>
</dbReference>
<proteinExistence type="inferred from homology"/>
<dbReference type="OrthoDB" id="6132182at2759"/>
<evidence type="ECO:0000256" key="5">
    <source>
        <dbReference type="ARBA" id="ARBA00023008"/>
    </source>
</evidence>
<dbReference type="Gramene" id="GBG69667">
    <property type="protein sequence ID" value="GBG69667"/>
    <property type="gene ID" value="CBR_g4497"/>
</dbReference>
<keyword evidence="10" id="KW-1185">Reference proteome</keyword>
<dbReference type="GO" id="GO:0004097">
    <property type="term" value="F:catechol oxidase activity"/>
    <property type="evidence" value="ECO:0007669"/>
    <property type="project" value="InterPro"/>
</dbReference>
<dbReference type="AlphaFoldDB" id="A0A388KI27"/>
<dbReference type="InterPro" id="IPR008922">
    <property type="entry name" value="Di-copper_centre_dom_sf"/>
</dbReference>
<feature type="signal peptide" evidence="7">
    <location>
        <begin position="1"/>
        <end position="15"/>
    </location>
</feature>
<comment type="caution">
    <text evidence="9">The sequence shown here is derived from an EMBL/GenBank/DDBJ whole genome shotgun (WGS) entry which is preliminary data.</text>
</comment>
<gene>
    <name evidence="9" type="ORF">CBR_g4497</name>
</gene>
<dbReference type="Proteomes" id="UP000265515">
    <property type="component" value="Unassembled WGS sequence"/>
</dbReference>
<dbReference type="STRING" id="69332.A0A388KI27"/>
<keyword evidence="3" id="KW-0479">Metal-binding</keyword>
<evidence type="ECO:0000256" key="6">
    <source>
        <dbReference type="SAM" id="MobiDB-lite"/>
    </source>
</evidence>
<feature type="compositionally biased region" description="Basic and acidic residues" evidence="6">
    <location>
        <begin position="428"/>
        <end position="445"/>
    </location>
</feature>
<evidence type="ECO:0000256" key="1">
    <source>
        <dbReference type="ARBA" id="ARBA00001973"/>
    </source>
</evidence>
<organism evidence="9 10">
    <name type="scientific">Chara braunii</name>
    <name type="common">Braun's stonewort</name>
    <dbReference type="NCBI Taxonomy" id="69332"/>
    <lineage>
        <taxon>Eukaryota</taxon>
        <taxon>Viridiplantae</taxon>
        <taxon>Streptophyta</taxon>
        <taxon>Charophyceae</taxon>
        <taxon>Charales</taxon>
        <taxon>Characeae</taxon>
        <taxon>Chara</taxon>
    </lineage>
</organism>
<keyword evidence="5" id="KW-0186">Copper</keyword>
<dbReference type="InterPro" id="IPR050316">
    <property type="entry name" value="Tyrosinase/Hemocyanin"/>
</dbReference>